<dbReference type="RefSeq" id="WP_166174714.1">
    <property type="nucleotide sequence ID" value="NZ_CP045119.1"/>
</dbReference>
<feature type="transmembrane region" description="Helical" evidence="1">
    <location>
        <begin position="105"/>
        <end position="127"/>
    </location>
</feature>
<feature type="transmembrane region" description="Helical" evidence="1">
    <location>
        <begin position="50"/>
        <end position="67"/>
    </location>
</feature>
<dbReference type="PANTHER" id="PTHR36840">
    <property type="entry name" value="BLL5714 PROTEIN"/>
    <property type="match status" value="1"/>
</dbReference>
<accession>A0A6G8Q7F8</accession>
<dbReference type="Proteomes" id="UP000501452">
    <property type="component" value="Chromosome"/>
</dbReference>
<dbReference type="PANTHER" id="PTHR36840:SF1">
    <property type="entry name" value="BLL5714 PROTEIN"/>
    <property type="match status" value="1"/>
</dbReference>
<keyword evidence="1" id="KW-0812">Transmembrane</keyword>
<feature type="transmembrane region" description="Helical" evidence="1">
    <location>
        <begin position="139"/>
        <end position="156"/>
    </location>
</feature>
<dbReference type="Pfam" id="PF06772">
    <property type="entry name" value="LtrA"/>
    <property type="match status" value="1"/>
</dbReference>
<feature type="transmembrane region" description="Helical" evidence="1">
    <location>
        <begin position="276"/>
        <end position="293"/>
    </location>
</feature>
<dbReference type="InterPro" id="IPR010640">
    <property type="entry name" value="Low_temperature_requirement_A"/>
</dbReference>
<evidence type="ECO:0000313" key="2">
    <source>
        <dbReference type="EMBL" id="QIN82406.1"/>
    </source>
</evidence>
<keyword evidence="3" id="KW-1185">Reference proteome</keyword>
<organism evidence="2 3">
    <name type="scientific">Rubrobacter tropicus</name>
    <dbReference type="NCBI Taxonomy" id="2653851"/>
    <lineage>
        <taxon>Bacteria</taxon>
        <taxon>Bacillati</taxon>
        <taxon>Actinomycetota</taxon>
        <taxon>Rubrobacteria</taxon>
        <taxon>Rubrobacterales</taxon>
        <taxon>Rubrobacteraceae</taxon>
        <taxon>Rubrobacter</taxon>
    </lineage>
</organism>
<keyword evidence="1" id="KW-1133">Transmembrane helix</keyword>
<feature type="transmembrane region" description="Helical" evidence="1">
    <location>
        <begin position="204"/>
        <end position="221"/>
    </location>
</feature>
<name>A0A6G8Q7F8_9ACTN</name>
<feature type="transmembrane region" description="Helical" evidence="1">
    <location>
        <begin position="233"/>
        <end position="255"/>
    </location>
</feature>
<evidence type="ECO:0000313" key="3">
    <source>
        <dbReference type="Proteomes" id="UP000501452"/>
    </source>
</evidence>
<keyword evidence="1" id="KW-0472">Membrane</keyword>
<evidence type="ECO:0000256" key="1">
    <source>
        <dbReference type="SAM" id="Phobius"/>
    </source>
</evidence>
<feature type="transmembrane region" description="Helical" evidence="1">
    <location>
        <begin position="162"/>
        <end position="183"/>
    </location>
</feature>
<dbReference type="KEGG" id="rub:GBA63_06900"/>
<feature type="transmembrane region" description="Helical" evidence="1">
    <location>
        <begin position="79"/>
        <end position="99"/>
    </location>
</feature>
<feature type="transmembrane region" description="Helical" evidence="1">
    <location>
        <begin position="305"/>
        <end position="327"/>
    </location>
</feature>
<sequence length="406" mass="44488">MDHSRRRTSGEGRRATTLELFYDLVFVFAITQVSHLLLEHLTWAGVGQSLLVLLVVWWSWNYTTWVTNELDTEAISVRLLMISLMLLSLLMSVAIPQAFEERALLFAGSYVAIQVGRHIFLTFIAYGPGTVERERAGRILTWFVVAGVLWIAGALVDGPARVVLWLAALALDYVAPLVLYWVPGRRRLAGATWSVGTEHFAERFQLFIIIALGETIVITGATTSDLDLGWARLAAFGMAFVTTAAMWWLYFNYVARIAQRRLELSEDRTTLARDGYTYLHVLMVAGIIVSAVGDELVIAYPREVLALPEIAVVVAGPGLYLLAHALFRRRMTGSWGSKRLLGAAGCLAVGAAGPLVPALVLAGLVIAVLAAVIASEHVAAVRRTRRGEPTPLERLEASANRGEPTP</sequence>
<protein>
    <submittedName>
        <fullName evidence="2">Low temperature requirement protein A</fullName>
    </submittedName>
</protein>
<feature type="transmembrane region" description="Helical" evidence="1">
    <location>
        <begin position="339"/>
        <end position="356"/>
    </location>
</feature>
<gene>
    <name evidence="2" type="ORF">GBA63_06900</name>
</gene>
<dbReference type="AlphaFoldDB" id="A0A6G8Q7F8"/>
<dbReference type="EMBL" id="CP045119">
    <property type="protein sequence ID" value="QIN82406.1"/>
    <property type="molecule type" value="Genomic_DNA"/>
</dbReference>
<feature type="transmembrane region" description="Helical" evidence="1">
    <location>
        <begin position="20"/>
        <end position="38"/>
    </location>
</feature>
<reference evidence="2 3" key="1">
    <citation type="submission" date="2019-10" db="EMBL/GenBank/DDBJ databases">
        <title>Rubrobacter sp nov SCSIO 52090 isolated from a deep-sea sediment in the South China Sea.</title>
        <authorList>
            <person name="Chen R.W."/>
        </authorList>
    </citation>
    <scope>NUCLEOTIDE SEQUENCE [LARGE SCALE GENOMIC DNA]</scope>
    <source>
        <strain evidence="2 3">SCSIO 52909</strain>
    </source>
</reference>
<proteinExistence type="predicted"/>